<dbReference type="Pfam" id="PF13500">
    <property type="entry name" value="AAA_26"/>
    <property type="match status" value="1"/>
</dbReference>
<comment type="cofactor">
    <cofactor evidence="9">
        <name>Mg(2+)</name>
        <dbReference type="ChEBI" id="CHEBI:18420"/>
    </cofactor>
</comment>
<dbReference type="GO" id="GO:0004141">
    <property type="term" value="F:dethiobiotin synthase activity"/>
    <property type="evidence" value="ECO:0007669"/>
    <property type="project" value="UniProtKB-UniRule"/>
</dbReference>
<keyword evidence="11" id="KW-1185">Reference proteome</keyword>
<evidence type="ECO:0000256" key="6">
    <source>
        <dbReference type="ARBA" id="ARBA00022840"/>
    </source>
</evidence>
<gene>
    <name evidence="10" type="primary">bioD1</name>
    <name evidence="9" type="synonym">bioD</name>
    <name evidence="10" type="ORF">Q31a_04730</name>
</gene>
<dbReference type="EC" id="6.3.3.3" evidence="9"/>
<evidence type="ECO:0000256" key="4">
    <source>
        <dbReference type="ARBA" id="ARBA00022741"/>
    </source>
</evidence>
<comment type="function">
    <text evidence="9">Catalyzes a mechanistically unusual reaction, the ATP-dependent insertion of CO2 between the N7 and N8 nitrogen atoms of 7,8-diaminopelargonic acid (DAPA, also called 7,8-diammoniononanoate) to form a ureido ring.</text>
</comment>
<dbReference type="SUPFAM" id="SSF52540">
    <property type="entry name" value="P-loop containing nucleoside triphosphate hydrolases"/>
    <property type="match status" value="1"/>
</dbReference>
<dbReference type="RefSeq" id="WP_145073353.1">
    <property type="nucleotide sequence ID" value="NZ_CP036298.1"/>
</dbReference>
<feature type="active site" evidence="9">
    <location>
        <position position="40"/>
    </location>
</feature>
<feature type="binding site" evidence="9">
    <location>
        <begin position="174"/>
        <end position="175"/>
    </location>
    <ligand>
        <name>ATP</name>
        <dbReference type="ChEBI" id="CHEBI:30616"/>
    </ligand>
</feature>
<evidence type="ECO:0000256" key="5">
    <source>
        <dbReference type="ARBA" id="ARBA00022756"/>
    </source>
</evidence>
<protein>
    <recommendedName>
        <fullName evidence="9">ATP-dependent dethiobiotin synthetase BioD</fullName>
        <ecNumber evidence="9">6.3.3.3</ecNumber>
    </recommendedName>
    <alternativeName>
        <fullName evidence="9">DTB synthetase</fullName>
        <shortName evidence="9">DTBS</shortName>
    </alternativeName>
    <alternativeName>
        <fullName evidence="9">Dethiobiotin synthase</fullName>
    </alternativeName>
</protein>
<evidence type="ECO:0000256" key="2">
    <source>
        <dbReference type="ARBA" id="ARBA00022598"/>
    </source>
</evidence>
<comment type="catalytic activity">
    <reaction evidence="9">
        <text>(7R,8S)-7,8-diammoniononanoate + CO2 + ATP = (4R,5S)-dethiobiotin + ADP + phosphate + 3 H(+)</text>
        <dbReference type="Rhea" id="RHEA:15805"/>
        <dbReference type="ChEBI" id="CHEBI:15378"/>
        <dbReference type="ChEBI" id="CHEBI:16526"/>
        <dbReference type="ChEBI" id="CHEBI:30616"/>
        <dbReference type="ChEBI" id="CHEBI:43474"/>
        <dbReference type="ChEBI" id="CHEBI:149469"/>
        <dbReference type="ChEBI" id="CHEBI:149473"/>
        <dbReference type="ChEBI" id="CHEBI:456216"/>
        <dbReference type="EC" id="6.3.3.3"/>
    </reaction>
</comment>
<dbReference type="AlphaFoldDB" id="A0A518G0X2"/>
<dbReference type="NCBIfam" id="TIGR00347">
    <property type="entry name" value="bioD"/>
    <property type="match status" value="1"/>
</dbReference>
<proteinExistence type="inferred from homology"/>
<dbReference type="PANTHER" id="PTHR43210:SF2">
    <property type="entry name" value="ATP-DEPENDENT DETHIOBIOTIN SYNTHETASE BIOD 2"/>
    <property type="match status" value="1"/>
</dbReference>
<evidence type="ECO:0000313" key="11">
    <source>
        <dbReference type="Proteomes" id="UP000318017"/>
    </source>
</evidence>
<sequence>MDIQAGLFLLGTDTEVGKTFQAALLARHLVSCGWKVGVYKPVASGVNAAEKSDAEWLWEASGRTVELARVCPQQFQAPLAPPVAAALEHREVDEELLVSAARWWRNRCDFLIVEGVGGALSPLSSTMTALDLALALQLPVAVVAANRLGAVNHVLLTLEAIANRGLRTLGIVLNDLPRTADTAGSSGENPAANHNQELLARFTPIPIVHSAVQLPLGLSNPRAAL</sequence>
<keyword evidence="1 9" id="KW-0963">Cytoplasm</keyword>
<evidence type="ECO:0000256" key="1">
    <source>
        <dbReference type="ARBA" id="ARBA00022490"/>
    </source>
</evidence>
<keyword evidence="4 9" id="KW-0547">Nucleotide-binding</keyword>
<feature type="binding site" evidence="9">
    <location>
        <position position="53"/>
    </location>
    <ligand>
        <name>ATP</name>
        <dbReference type="ChEBI" id="CHEBI:30616"/>
    </ligand>
</feature>
<dbReference type="GO" id="GO:0009102">
    <property type="term" value="P:biotin biosynthetic process"/>
    <property type="evidence" value="ECO:0007669"/>
    <property type="project" value="UniProtKB-UniRule"/>
</dbReference>
<keyword evidence="7 9" id="KW-0460">Magnesium</keyword>
<dbReference type="PIRSF" id="PIRSF006755">
    <property type="entry name" value="DTB_synth"/>
    <property type="match status" value="1"/>
</dbReference>
<comment type="pathway">
    <text evidence="9">Cofactor biosynthesis; biotin biosynthesis; biotin from 7,8-diaminononanoate: step 1/2.</text>
</comment>
<feature type="binding site" evidence="9">
    <location>
        <position position="53"/>
    </location>
    <ligand>
        <name>Mg(2+)</name>
        <dbReference type="ChEBI" id="CHEBI:18420"/>
    </ligand>
</feature>
<feature type="binding site" evidence="9">
    <location>
        <begin position="15"/>
        <end position="20"/>
    </location>
    <ligand>
        <name>ATP</name>
        <dbReference type="ChEBI" id="CHEBI:30616"/>
    </ligand>
</feature>
<dbReference type="Gene3D" id="3.40.50.300">
    <property type="entry name" value="P-loop containing nucleotide triphosphate hydrolases"/>
    <property type="match status" value="1"/>
</dbReference>
<evidence type="ECO:0000256" key="8">
    <source>
        <dbReference type="ARBA" id="ARBA00047386"/>
    </source>
</evidence>
<dbReference type="KEGG" id="ahel:Q31a_04730"/>
<evidence type="ECO:0000256" key="3">
    <source>
        <dbReference type="ARBA" id="ARBA00022723"/>
    </source>
</evidence>
<dbReference type="UniPathway" id="UPA00078">
    <property type="reaction ID" value="UER00161"/>
</dbReference>
<comment type="subunit">
    <text evidence="9">Homodimer.</text>
</comment>
<comment type="similarity">
    <text evidence="9">Belongs to the dethiobiotin synthetase family.</text>
</comment>
<dbReference type="EMBL" id="CP036298">
    <property type="protein sequence ID" value="QDV22190.1"/>
    <property type="molecule type" value="Genomic_DNA"/>
</dbReference>
<evidence type="ECO:0000313" key="10">
    <source>
        <dbReference type="EMBL" id="QDV22190.1"/>
    </source>
</evidence>
<keyword evidence="6 9" id="KW-0067">ATP-binding</keyword>
<accession>A0A518G0X2</accession>
<keyword evidence="3 9" id="KW-0479">Metal-binding</keyword>
<feature type="binding site" evidence="9">
    <location>
        <position position="114"/>
    </location>
    <ligand>
        <name>Mg(2+)</name>
        <dbReference type="ChEBI" id="CHEBI:18420"/>
    </ligand>
</feature>
<dbReference type="GO" id="GO:0005829">
    <property type="term" value="C:cytosol"/>
    <property type="evidence" value="ECO:0007669"/>
    <property type="project" value="TreeGrafter"/>
</dbReference>
<comment type="caution">
    <text evidence="9">Lacks conserved residue(s) required for the propagation of feature annotation.</text>
</comment>
<dbReference type="GO" id="GO:0005524">
    <property type="term" value="F:ATP binding"/>
    <property type="evidence" value="ECO:0007669"/>
    <property type="project" value="UniProtKB-UniRule"/>
</dbReference>
<dbReference type="CDD" id="cd03109">
    <property type="entry name" value="DTBS"/>
    <property type="match status" value="1"/>
</dbReference>
<keyword evidence="2 9" id="KW-0436">Ligase</keyword>
<name>A0A518G0X2_9BACT</name>
<evidence type="ECO:0000256" key="9">
    <source>
        <dbReference type="HAMAP-Rule" id="MF_00336"/>
    </source>
</evidence>
<dbReference type="InterPro" id="IPR027417">
    <property type="entry name" value="P-loop_NTPase"/>
</dbReference>
<feature type="binding site" evidence="9">
    <location>
        <position position="44"/>
    </location>
    <ligand>
        <name>substrate</name>
    </ligand>
</feature>
<organism evidence="10 11">
    <name type="scientific">Aureliella helgolandensis</name>
    <dbReference type="NCBI Taxonomy" id="2527968"/>
    <lineage>
        <taxon>Bacteria</taxon>
        <taxon>Pseudomonadati</taxon>
        <taxon>Planctomycetota</taxon>
        <taxon>Planctomycetia</taxon>
        <taxon>Pirellulales</taxon>
        <taxon>Pirellulaceae</taxon>
        <taxon>Aureliella</taxon>
    </lineage>
</organism>
<dbReference type="InterPro" id="IPR004472">
    <property type="entry name" value="DTB_synth_BioD"/>
</dbReference>
<dbReference type="GO" id="GO:0000287">
    <property type="term" value="F:magnesium ion binding"/>
    <property type="evidence" value="ECO:0007669"/>
    <property type="project" value="UniProtKB-UniRule"/>
</dbReference>
<dbReference type="OrthoDB" id="9802097at2"/>
<dbReference type="PANTHER" id="PTHR43210">
    <property type="entry name" value="DETHIOBIOTIN SYNTHETASE"/>
    <property type="match status" value="1"/>
</dbReference>
<dbReference type="HAMAP" id="MF_00336">
    <property type="entry name" value="BioD"/>
    <property type="match status" value="1"/>
</dbReference>
<feature type="binding site" evidence="9">
    <location>
        <position position="19"/>
    </location>
    <ligand>
        <name>Mg(2+)</name>
        <dbReference type="ChEBI" id="CHEBI:18420"/>
    </ligand>
</feature>
<evidence type="ECO:0000256" key="7">
    <source>
        <dbReference type="ARBA" id="ARBA00022842"/>
    </source>
</evidence>
<dbReference type="Proteomes" id="UP000318017">
    <property type="component" value="Chromosome"/>
</dbReference>
<keyword evidence="5 9" id="KW-0093">Biotin biosynthesis</keyword>
<reference evidence="10 11" key="1">
    <citation type="submission" date="2019-02" db="EMBL/GenBank/DDBJ databases">
        <title>Deep-cultivation of Planctomycetes and their phenomic and genomic characterization uncovers novel biology.</title>
        <authorList>
            <person name="Wiegand S."/>
            <person name="Jogler M."/>
            <person name="Boedeker C."/>
            <person name="Pinto D."/>
            <person name="Vollmers J."/>
            <person name="Rivas-Marin E."/>
            <person name="Kohn T."/>
            <person name="Peeters S.H."/>
            <person name="Heuer A."/>
            <person name="Rast P."/>
            <person name="Oberbeckmann S."/>
            <person name="Bunk B."/>
            <person name="Jeske O."/>
            <person name="Meyerdierks A."/>
            <person name="Storesund J.E."/>
            <person name="Kallscheuer N."/>
            <person name="Luecker S."/>
            <person name="Lage O.M."/>
            <person name="Pohl T."/>
            <person name="Merkel B.J."/>
            <person name="Hornburger P."/>
            <person name="Mueller R.-W."/>
            <person name="Bruemmer F."/>
            <person name="Labrenz M."/>
            <person name="Spormann A.M."/>
            <person name="Op den Camp H."/>
            <person name="Overmann J."/>
            <person name="Amann R."/>
            <person name="Jetten M.S.M."/>
            <person name="Mascher T."/>
            <person name="Medema M.H."/>
            <person name="Devos D.P."/>
            <person name="Kaster A.-K."/>
            <person name="Ovreas L."/>
            <person name="Rohde M."/>
            <person name="Galperin M.Y."/>
            <person name="Jogler C."/>
        </authorList>
    </citation>
    <scope>NUCLEOTIDE SEQUENCE [LARGE SCALE GENOMIC DNA]</scope>
    <source>
        <strain evidence="10 11">Q31a</strain>
    </source>
</reference>
<comment type="catalytic activity">
    <reaction evidence="8">
        <text>(7R,8S)-8-amino-7-(carboxyamino)nonanoate + ATP = (4R,5S)-dethiobiotin + ADP + phosphate + H(+)</text>
        <dbReference type="Rhea" id="RHEA:63684"/>
        <dbReference type="ChEBI" id="CHEBI:15378"/>
        <dbReference type="ChEBI" id="CHEBI:30616"/>
        <dbReference type="ChEBI" id="CHEBI:43474"/>
        <dbReference type="ChEBI" id="CHEBI:149470"/>
        <dbReference type="ChEBI" id="CHEBI:149473"/>
        <dbReference type="ChEBI" id="CHEBI:456216"/>
    </reaction>
</comment>
<comment type="subcellular location">
    <subcellularLocation>
        <location evidence="9">Cytoplasm</location>
    </subcellularLocation>
</comment>
<feature type="binding site" evidence="9">
    <location>
        <begin position="114"/>
        <end position="117"/>
    </location>
    <ligand>
        <name>ATP</name>
        <dbReference type="ChEBI" id="CHEBI:30616"/>
    </ligand>
</feature>